<dbReference type="SMART" id="SM00849">
    <property type="entry name" value="Lactamase_B"/>
    <property type="match status" value="1"/>
</dbReference>
<dbReference type="PANTHER" id="PTHR42978">
    <property type="entry name" value="QUORUM-QUENCHING LACTONASE YTNP-RELATED-RELATED"/>
    <property type="match status" value="1"/>
</dbReference>
<sequence length="344" mass="37781">MSRETTDSSLCNRRNALKLAVAAGGVAAGALVTRGAFAQDATADEAARQRASADSPGWHRITLGEARITTILDGLRAGDGPYPTFGADQSQEAMAELMRENYLPEDRFANGFTPTLVELDDNLILFDTGFGESGRENGFGRLVERMDAAGYRPEDVTIVVLTHFHGDHIQGLMTGDAPTFPNARYVAGQVEYDWWTSDEARNGDRAQGAALVERLVVPLRDQMTLIGEGDEIVSGITAMEAFGHSPGHMIFEIASGDQRLWLTADTANHYVASLQKPEWQVSFDQDKAMATETRKRVFDRIAEERIPFIGFHMPFPAIGYAQKLEDGGYRFIPETYQLALADEA</sequence>
<evidence type="ECO:0000259" key="6">
    <source>
        <dbReference type="SMART" id="SM00849"/>
    </source>
</evidence>
<keyword evidence="8" id="KW-1185">Reference proteome</keyword>
<evidence type="ECO:0000256" key="3">
    <source>
        <dbReference type="ARBA" id="ARBA00022801"/>
    </source>
</evidence>
<dbReference type="GO" id="GO:0046872">
    <property type="term" value="F:metal ion binding"/>
    <property type="evidence" value="ECO:0007669"/>
    <property type="project" value="UniProtKB-KW"/>
</dbReference>
<dbReference type="PROSITE" id="PS51318">
    <property type="entry name" value="TAT"/>
    <property type="match status" value="1"/>
</dbReference>
<reference evidence="7 8" key="1">
    <citation type="submission" date="2020-01" db="EMBL/GenBank/DDBJ databases">
        <title>Genomes of bacteria type strains.</title>
        <authorList>
            <person name="Chen J."/>
            <person name="Zhu S."/>
            <person name="Chen J."/>
        </authorList>
    </citation>
    <scope>NUCLEOTIDE SEQUENCE [LARGE SCALE GENOMIC DNA]</scope>
    <source>
        <strain evidence="7 8">KCTC 52919</strain>
    </source>
</reference>
<keyword evidence="2" id="KW-0479">Metal-binding</keyword>
<protein>
    <submittedName>
        <fullName evidence="7">MBL fold metallo-hydrolase</fullName>
    </submittedName>
</protein>
<comment type="caution">
    <text evidence="7">The sequence shown here is derived from an EMBL/GenBank/DDBJ whole genome shotgun (WGS) entry which is preliminary data.</text>
</comment>
<evidence type="ECO:0000256" key="2">
    <source>
        <dbReference type="ARBA" id="ARBA00022723"/>
    </source>
</evidence>
<dbReference type="Gene3D" id="3.60.15.10">
    <property type="entry name" value="Ribonuclease Z/Hydroxyacylglutathione hydrolase-like"/>
    <property type="match status" value="1"/>
</dbReference>
<name>A0A6L9MMB5_9HYPH</name>
<dbReference type="PANTHER" id="PTHR42978:SF6">
    <property type="entry name" value="QUORUM-QUENCHING LACTONASE YTNP-RELATED"/>
    <property type="match status" value="1"/>
</dbReference>
<dbReference type="Pfam" id="PF00753">
    <property type="entry name" value="Lactamase_B"/>
    <property type="match status" value="1"/>
</dbReference>
<accession>A0A6L9MMB5</accession>
<dbReference type="AlphaFoldDB" id="A0A6L9MMB5"/>
<dbReference type="RefSeq" id="WP_163045906.1">
    <property type="nucleotide sequence ID" value="NZ_JAAAMJ010000026.1"/>
</dbReference>
<keyword evidence="4" id="KW-0862">Zinc</keyword>
<dbReference type="SUPFAM" id="SSF56281">
    <property type="entry name" value="Metallo-hydrolase/oxidoreductase"/>
    <property type="match status" value="1"/>
</dbReference>
<comment type="similarity">
    <text evidence="1">Belongs to the metallo-beta-lactamase superfamily.</text>
</comment>
<feature type="signal peptide" evidence="5">
    <location>
        <begin position="1"/>
        <end position="38"/>
    </location>
</feature>
<evidence type="ECO:0000256" key="5">
    <source>
        <dbReference type="SAM" id="SignalP"/>
    </source>
</evidence>
<evidence type="ECO:0000256" key="4">
    <source>
        <dbReference type="ARBA" id="ARBA00022833"/>
    </source>
</evidence>
<gene>
    <name evidence="7" type="ORF">GTW51_20475</name>
</gene>
<proteinExistence type="inferred from homology"/>
<dbReference type="InterPro" id="IPR006311">
    <property type="entry name" value="TAT_signal"/>
</dbReference>
<evidence type="ECO:0000313" key="8">
    <source>
        <dbReference type="Proteomes" id="UP000476332"/>
    </source>
</evidence>
<feature type="chain" id="PRO_5026704170" evidence="5">
    <location>
        <begin position="39"/>
        <end position="344"/>
    </location>
</feature>
<organism evidence="7 8">
    <name type="scientific">Aurantimonas aggregata</name>
    <dbReference type="NCBI Taxonomy" id="2047720"/>
    <lineage>
        <taxon>Bacteria</taxon>
        <taxon>Pseudomonadati</taxon>
        <taxon>Pseudomonadota</taxon>
        <taxon>Alphaproteobacteria</taxon>
        <taxon>Hyphomicrobiales</taxon>
        <taxon>Aurantimonadaceae</taxon>
        <taxon>Aurantimonas</taxon>
    </lineage>
</organism>
<dbReference type="InterPro" id="IPR036866">
    <property type="entry name" value="RibonucZ/Hydroxyglut_hydro"/>
</dbReference>
<dbReference type="Proteomes" id="UP000476332">
    <property type="component" value="Unassembled WGS sequence"/>
</dbReference>
<evidence type="ECO:0000313" key="7">
    <source>
        <dbReference type="EMBL" id="NDV89054.1"/>
    </source>
</evidence>
<keyword evidence="5" id="KW-0732">Signal</keyword>
<keyword evidence="3 7" id="KW-0378">Hydrolase</keyword>
<feature type="domain" description="Metallo-beta-lactamase" evidence="6">
    <location>
        <begin position="111"/>
        <end position="312"/>
    </location>
</feature>
<dbReference type="CDD" id="cd07720">
    <property type="entry name" value="OPHC2-like_MBL-fold"/>
    <property type="match status" value="1"/>
</dbReference>
<dbReference type="InterPro" id="IPR051013">
    <property type="entry name" value="MBL_superfamily_lactonases"/>
</dbReference>
<evidence type="ECO:0000256" key="1">
    <source>
        <dbReference type="ARBA" id="ARBA00007749"/>
    </source>
</evidence>
<dbReference type="InterPro" id="IPR001279">
    <property type="entry name" value="Metallo-B-lactamas"/>
</dbReference>
<dbReference type="EMBL" id="JAAAMJ010000026">
    <property type="protein sequence ID" value="NDV89054.1"/>
    <property type="molecule type" value="Genomic_DNA"/>
</dbReference>
<dbReference type="GO" id="GO:0016787">
    <property type="term" value="F:hydrolase activity"/>
    <property type="evidence" value="ECO:0007669"/>
    <property type="project" value="UniProtKB-KW"/>
</dbReference>